<evidence type="ECO:0000256" key="1">
    <source>
        <dbReference type="ARBA" id="ARBA00004141"/>
    </source>
</evidence>
<organism evidence="14 15">
    <name type="scientific">Vigna angularis var. angularis</name>
    <dbReference type="NCBI Taxonomy" id="157739"/>
    <lineage>
        <taxon>Eukaryota</taxon>
        <taxon>Viridiplantae</taxon>
        <taxon>Streptophyta</taxon>
        <taxon>Embryophyta</taxon>
        <taxon>Tracheophyta</taxon>
        <taxon>Spermatophyta</taxon>
        <taxon>Magnoliopsida</taxon>
        <taxon>eudicotyledons</taxon>
        <taxon>Gunneridae</taxon>
        <taxon>Pentapetalae</taxon>
        <taxon>rosids</taxon>
        <taxon>fabids</taxon>
        <taxon>Fabales</taxon>
        <taxon>Fabaceae</taxon>
        <taxon>Papilionoideae</taxon>
        <taxon>50 kb inversion clade</taxon>
        <taxon>NPAAA clade</taxon>
        <taxon>indigoferoid/millettioid clade</taxon>
        <taxon>Phaseoleae</taxon>
        <taxon>Vigna</taxon>
    </lineage>
</organism>
<evidence type="ECO:0000256" key="4">
    <source>
        <dbReference type="ARBA" id="ARBA00022989"/>
    </source>
</evidence>
<feature type="domain" description="Ionotropic glutamate receptor C-terminal" evidence="13">
    <location>
        <begin position="1"/>
        <end position="246"/>
    </location>
</feature>
<evidence type="ECO:0000313" key="15">
    <source>
        <dbReference type="Proteomes" id="UP000291084"/>
    </source>
</evidence>
<keyword evidence="6 12" id="KW-0472">Membrane</keyword>
<evidence type="ECO:0000256" key="9">
    <source>
        <dbReference type="ARBA" id="ARBA00023286"/>
    </source>
</evidence>
<keyword evidence="15" id="KW-1185">Reference proteome</keyword>
<evidence type="ECO:0000256" key="6">
    <source>
        <dbReference type="ARBA" id="ARBA00023136"/>
    </source>
</evidence>
<dbReference type="AlphaFoldDB" id="A0A0S3SII7"/>
<evidence type="ECO:0000259" key="13">
    <source>
        <dbReference type="SMART" id="SM00079"/>
    </source>
</evidence>
<keyword evidence="8" id="KW-0325">Glycoprotein</keyword>
<feature type="region of interest" description="Disordered" evidence="11">
    <location>
        <begin position="317"/>
        <end position="340"/>
    </location>
</feature>
<name>A0A0S3SII7_PHAAN</name>
<dbReference type="PANTHER" id="PTHR18966">
    <property type="entry name" value="IONOTROPIC GLUTAMATE RECEPTOR"/>
    <property type="match status" value="1"/>
</dbReference>
<dbReference type="SMART" id="SM00079">
    <property type="entry name" value="PBPe"/>
    <property type="match status" value="1"/>
</dbReference>
<dbReference type="Gene3D" id="3.40.190.10">
    <property type="entry name" value="Periplasmic binding protein-like II"/>
    <property type="match status" value="3"/>
</dbReference>
<dbReference type="GO" id="GO:0016020">
    <property type="term" value="C:membrane"/>
    <property type="evidence" value="ECO:0007669"/>
    <property type="project" value="UniProtKB-SubCell"/>
</dbReference>
<keyword evidence="7" id="KW-0675">Receptor</keyword>
<keyword evidence="3 12" id="KW-0812">Transmembrane</keyword>
<dbReference type="InterPro" id="IPR015683">
    <property type="entry name" value="Ionotropic_Glu_rcpt"/>
</dbReference>
<evidence type="ECO:0000256" key="7">
    <source>
        <dbReference type="ARBA" id="ARBA00023170"/>
    </source>
</evidence>
<accession>A0A0S3SII7</accession>
<evidence type="ECO:0000256" key="12">
    <source>
        <dbReference type="SAM" id="Phobius"/>
    </source>
</evidence>
<feature type="transmembrane region" description="Helical" evidence="12">
    <location>
        <begin position="266"/>
        <end position="286"/>
    </location>
</feature>
<gene>
    <name evidence="14" type="primary">Vigan.07G139300</name>
    <name evidence="14" type="ORF">VIGAN_07139300</name>
</gene>
<protein>
    <recommendedName>
        <fullName evidence="13">Ionotropic glutamate receptor C-terminal domain-containing protein</fullName>
    </recommendedName>
</protein>
<evidence type="ECO:0000256" key="3">
    <source>
        <dbReference type="ARBA" id="ARBA00022692"/>
    </source>
</evidence>
<evidence type="ECO:0000256" key="5">
    <source>
        <dbReference type="ARBA" id="ARBA00023065"/>
    </source>
</evidence>
<keyword evidence="9" id="KW-1071">Ligand-gated ion channel</keyword>
<dbReference type="SUPFAM" id="SSF53850">
    <property type="entry name" value="Periplasmic binding protein-like II"/>
    <property type="match status" value="1"/>
</dbReference>
<reference evidence="14 15" key="1">
    <citation type="journal article" date="2015" name="Sci. Rep.">
        <title>The power of single molecule real-time sequencing technology in the de novo assembly of a eukaryotic genome.</title>
        <authorList>
            <person name="Sakai H."/>
            <person name="Naito K."/>
            <person name="Ogiso-Tanaka E."/>
            <person name="Takahashi Y."/>
            <person name="Iseki K."/>
            <person name="Muto C."/>
            <person name="Satou K."/>
            <person name="Teruya K."/>
            <person name="Shiroma A."/>
            <person name="Shimoji M."/>
            <person name="Hirano T."/>
            <person name="Itoh T."/>
            <person name="Kaga A."/>
            <person name="Tomooka N."/>
        </authorList>
    </citation>
    <scope>NUCLEOTIDE SEQUENCE [LARGE SCALE GENOMIC DNA]</scope>
    <source>
        <strain evidence="15">cv. Shumari</strain>
    </source>
</reference>
<keyword evidence="4 12" id="KW-1133">Transmembrane helix</keyword>
<evidence type="ECO:0000256" key="8">
    <source>
        <dbReference type="ARBA" id="ARBA00023180"/>
    </source>
</evidence>
<dbReference type="GO" id="GO:0015276">
    <property type="term" value="F:ligand-gated monoatomic ion channel activity"/>
    <property type="evidence" value="ECO:0007669"/>
    <property type="project" value="InterPro"/>
</dbReference>
<evidence type="ECO:0000256" key="11">
    <source>
        <dbReference type="SAM" id="MobiDB-lite"/>
    </source>
</evidence>
<feature type="compositionally biased region" description="Low complexity" evidence="11">
    <location>
        <begin position="328"/>
        <end position="340"/>
    </location>
</feature>
<keyword evidence="5" id="KW-0406">Ion transport</keyword>
<proteinExistence type="predicted"/>
<evidence type="ECO:0000256" key="2">
    <source>
        <dbReference type="ARBA" id="ARBA00022448"/>
    </source>
</evidence>
<dbReference type="Proteomes" id="UP000291084">
    <property type="component" value="Chromosome 7"/>
</dbReference>
<comment type="subcellular location">
    <subcellularLocation>
        <location evidence="1">Membrane</location>
        <topology evidence="1">Multi-pass membrane protein</topology>
    </subcellularLocation>
</comment>
<evidence type="ECO:0000256" key="10">
    <source>
        <dbReference type="ARBA" id="ARBA00023303"/>
    </source>
</evidence>
<sequence>MKQNFDAVIDVSIISYRYQYAEFTQPYTDPGVVMVVPLKSNVDQRGWLFMKPFTKTMWLLILAMVIYNGFILWMLERRHSPEITGSMLNQTGTMAWLALTPLIKLDANLASMLTAERLEPTIDNIDQLRNSNVRVGYSSGSFLKHYVEKVLRFHPENMRNYGELEEYAEAFRRKEIGVAFLEVPAAKIFLAKYCKEFIQAGPLFKVGGFGFAFARGSPLIPYVNKALLNLVEIGKVSEIENKMLASEECEDTKVNGETASLSPNSFWVLFILTAGTSTFSLLVYVFRMNYANSEEKTIWRLTTMIIRQCNHAKRRMSRKVSDVAESPTTSLTTHVTQTQV</sequence>
<dbReference type="InterPro" id="IPR001320">
    <property type="entry name" value="Iontro_rcpt_C"/>
</dbReference>
<keyword evidence="2" id="KW-0813">Transport</keyword>
<keyword evidence="10" id="KW-0407">Ion channel</keyword>
<dbReference type="EMBL" id="AP015040">
    <property type="protein sequence ID" value="BAT92624.1"/>
    <property type="molecule type" value="Genomic_DNA"/>
</dbReference>
<evidence type="ECO:0000313" key="14">
    <source>
        <dbReference type="EMBL" id="BAT92624.1"/>
    </source>
</evidence>
<feature type="transmembrane region" description="Helical" evidence="12">
    <location>
        <begin position="57"/>
        <end position="75"/>
    </location>
</feature>